<proteinExistence type="predicted"/>
<dbReference type="KEGG" id="sbr:SY1_16640"/>
<dbReference type="Proteomes" id="UP000008957">
    <property type="component" value="Chromosome"/>
</dbReference>
<evidence type="ECO:0000313" key="2">
    <source>
        <dbReference type="EMBL" id="CBL28626.1"/>
    </source>
</evidence>
<dbReference type="RefSeq" id="WP_015556773.1">
    <property type="nucleotide sequence ID" value="NC_021038.1"/>
</dbReference>
<dbReference type="AlphaFoldDB" id="A0AB94IXU2"/>
<reference evidence="2 3" key="2">
    <citation type="submission" date="2010-03" db="EMBL/GenBank/DDBJ databases">
        <authorList>
            <person name="Pajon A."/>
        </authorList>
    </citation>
    <scope>NUCLEOTIDE SEQUENCE [LARGE SCALE GENOMIC DNA]</scope>
    <source>
        <strain evidence="2 3">SGP1</strain>
    </source>
</reference>
<evidence type="ECO:0000256" key="1">
    <source>
        <dbReference type="SAM" id="SignalP"/>
    </source>
</evidence>
<feature type="signal peptide" evidence="1">
    <location>
        <begin position="1"/>
        <end position="20"/>
    </location>
</feature>
<evidence type="ECO:0000313" key="3">
    <source>
        <dbReference type="Proteomes" id="UP000008957"/>
    </source>
</evidence>
<sequence>MRRSLCALALVLVVAVAAFAARQDFQRFSVDVPDGWSARDMGNGTVAILADDRSAAVSVTVNSLGTSTLEETAQAMAKALGGTDPTVDEDGDCRFTFWNGGVETQAYLTGGEDEYMMLAVTGQSDALAGILGTIELH</sequence>
<feature type="chain" id="PRO_5044506153" evidence="1">
    <location>
        <begin position="21"/>
        <end position="137"/>
    </location>
</feature>
<keyword evidence="3" id="KW-1185">Reference proteome</keyword>
<protein>
    <submittedName>
        <fullName evidence="2">Uncharacterized protein</fullName>
    </submittedName>
</protein>
<gene>
    <name evidence="2" type="ORF">SY1_16640</name>
</gene>
<organism evidence="2 3">
    <name type="scientific">Fretibacterium fastidiosum</name>
    <dbReference type="NCBI Taxonomy" id="651822"/>
    <lineage>
        <taxon>Bacteria</taxon>
        <taxon>Thermotogati</taxon>
        <taxon>Synergistota</taxon>
        <taxon>Synergistia</taxon>
        <taxon>Synergistales</taxon>
        <taxon>Aminobacteriaceae</taxon>
        <taxon>Fretibacterium</taxon>
    </lineage>
</organism>
<reference evidence="3" key="1">
    <citation type="submission" date="2010-03" db="EMBL/GenBank/DDBJ databases">
        <title>The genome sequence of Synergistetes sp. SGP1.</title>
        <authorList>
            <consortium name="metaHIT consortium -- http://www.metahit.eu/"/>
            <person name="Pajon A."/>
            <person name="Turner K."/>
            <person name="Parkhill J."/>
            <person name="Wade W."/>
            <person name="Vartoukian S."/>
        </authorList>
    </citation>
    <scope>NUCLEOTIDE SEQUENCE [LARGE SCALE GENOMIC DNA]</scope>
    <source>
        <strain evidence="3">SGP1</strain>
    </source>
</reference>
<name>A0AB94IXU2_9BACT</name>
<dbReference type="EMBL" id="FP929056">
    <property type="protein sequence ID" value="CBL28626.1"/>
    <property type="molecule type" value="Genomic_DNA"/>
</dbReference>
<keyword evidence="1" id="KW-0732">Signal</keyword>
<accession>A0AB94IXU2</accession>